<evidence type="ECO:0000259" key="1">
    <source>
        <dbReference type="Pfam" id="PF20149"/>
    </source>
</evidence>
<proteinExistence type="predicted"/>
<reference evidence="2 3" key="1">
    <citation type="submission" date="2014-04" db="EMBL/GenBank/DDBJ databases">
        <authorList>
            <consortium name="DOE Joint Genome Institute"/>
            <person name="Kuo A."/>
            <person name="Ruytinx J."/>
            <person name="Rineau F."/>
            <person name="Colpaert J."/>
            <person name="Kohler A."/>
            <person name="Nagy L.G."/>
            <person name="Floudas D."/>
            <person name="Copeland A."/>
            <person name="Barry K.W."/>
            <person name="Cichocki N."/>
            <person name="Veneault-Fourrey C."/>
            <person name="LaButti K."/>
            <person name="Lindquist E.A."/>
            <person name="Lipzen A."/>
            <person name="Lundell T."/>
            <person name="Morin E."/>
            <person name="Murat C."/>
            <person name="Sun H."/>
            <person name="Tunlid A."/>
            <person name="Henrissat B."/>
            <person name="Grigoriev I.V."/>
            <person name="Hibbett D.S."/>
            <person name="Martin F."/>
            <person name="Nordberg H.P."/>
            <person name="Cantor M.N."/>
            <person name="Hua S.X."/>
        </authorList>
    </citation>
    <scope>NUCLEOTIDE SEQUENCE [LARGE SCALE GENOMIC DNA]</scope>
    <source>
        <strain evidence="2 3">UH-Slu-Lm8-n1</strain>
    </source>
</reference>
<protein>
    <recommendedName>
        <fullName evidence="1">DUF6532 domain-containing protein</fullName>
    </recommendedName>
</protein>
<dbReference type="InterPro" id="IPR045341">
    <property type="entry name" value="DUF6532"/>
</dbReference>
<sequence length="209" mass="23737">MCIWQSTVVHLISTNIISFKLYEDLSTWCSDLKKIATSLVPSLYDIIPPSSVPAQERAAWVEEAATELLEESAFLRYGVDEHGKTQNAAHTALREVVIAFFYTGSYRVARRRPDIFQKQLPLECLALVCMAVNCVLNGLVKNGHSKSIPKFTSKEYGTLYGSMFKLLRQLKDDPYHGLKLERQLCSAESYKVDGNLESLKHRHLWLVLD</sequence>
<gene>
    <name evidence="2" type="ORF">CY34DRAFT_18062</name>
</gene>
<dbReference type="AlphaFoldDB" id="A0A0C9Z8X5"/>
<evidence type="ECO:0000313" key="2">
    <source>
        <dbReference type="EMBL" id="KIK33925.1"/>
    </source>
</evidence>
<accession>A0A0C9Z8X5</accession>
<dbReference type="Proteomes" id="UP000054485">
    <property type="component" value="Unassembled WGS sequence"/>
</dbReference>
<dbReference type="OrthoDB" id="2688228at2759"/>
<keyword evidence="3" id="KW-1185">Reference proteome</keyword>
<dbReference type="STRING" id="930992.A0A0C9Z8X5"/>
<organism evidence="2 3">
    <name type="scientific">Suillus luteus UH-Slu-Lm8-n1</name>
    <dbReference type="NCBI Taxonomy" id="930992"/>
    <lineage>
        <taxon>Eukaryota</taxon>
        <taxon>Fungi</taxon>
        <taxon>Dikarya</taxon>
        <taxon>Basidiomycota</taxon>
        <taxon>Agaricomycotina</taxon>
        <taxon>Agaricomycetes</taxon>
        <taxon>Agaricomycetidae</taxon>
        <taxon>Boletales</taxon>
        <taxon>Suillineae</taxon>
        <taxon>Suillaceae</taxon>
        <taxon>Suillus</taxon>
    </lineage>
</organism>
<name>A0A0C9Z8X5_9AGAM</name>
<feature type="domain" description="DUF6532" evidence="1">
    <location>
        <begin position="21"/>
        <end position="169"/>
    </location>
</feature>
<reference evidence="3" key="2">
    <citation type="submission" date="2015-01" db="EMBL/GenBank/DDBJ databases">
        <title>Evolutionary Origins and Diversification of the Mycorrhizal Mutualists.</title>
        <authorList>
            <consortium name="DOE Joint Genome Institute"/>
            <consortium name="Mycorrhizal Genomics Consortium"/>
            <person name="Kohler A."/>
            <person name="Kuo A."/>
            <person name="Nagy L.G."/>
            <person name="Floudas D."/>
            <person name="Copeland A."/>
            <person name="Barry K.W."/>
            <person name="Cichocki N."/>
            <person name="Veneault-Fourrey C."/>
            <person name="LaButti K."/>
            <person name="Lindquist E.A."/>
            <person name="Lipzen A."/>
            <person name="Lundell T."/>
            <person name="Morin E."/>
            <person name="Murat C."/>
            <person name="Riley R."/>
            <person name="Ohm R."/>
            <person name="Sun H."/>
            <person name="Tunlid A."/>
            <person name="Henrissat B."/>
            <person name="Grigoriev I.V."/>
            <person name="Hibbett D.S."/>
            <person name="Martin F."/>
        </authorList>
    </citation>
    <scope>NUCLEOTIDE SEQUENCE [LARGE SCALE GENOMIC DNA]</scope>
    <source>
        <strain evidence="3">UH-Slu-Lm8-n1</strain>
    </source>
</reference>
<dbReference type="EMBL" id="KN835842">
    <property type="protein sequence ID" value="KIK33925.1"/>
    <property type="molecule type" value="Genomic_DNA"/>
</dbReference>
<dbReference type="Pfam" id="PF20149">
    <property type="entry name" value="DUF6532"/>
    <property type="match status" value="1"/>
</dbReference>
<evidence type="ECO:0000313" key="3">
    <source>
        <dbReference type="Proteomes" id="UP000054485"/>
    </source>
</evidence>
<dbReference type="HOGENOM" id="CLU_080777_1_0_1"/>
<dbReference type="InParanoid" id="A0A0C9Z8X5"/>